<evidence type="ECO:0008006" key="5">
    <source>
        <dbReference type="Google" id="ProtNLM"/>
    </source>
</evidence>
<sequence>MKEQWLKWQEQFLTLPENRRRFWMLFAIGIVLYIGVWMSLLPLYNEVSAVQARQQQQQSQLVGMERELASIQRSLAGDPAAALRRNVEQLQERLARIDTELQAASSYVGAADNREFLKQLLAAADGVTIQSALAMPVEVVYQDQDQPDTAIYKHRLQVKLTGSYFAVQQYFAKLDKLPWTFYWQSMDYNVRTHPNADVLIELYTLSLERNYVAS</sequence>
<keyword evidence="4" id="KW-1185">Reference proteome</keyword>
<comment type="caution">
    <text evidence="3">The sequence shown here is derived from an EMBL/GenBank/DDBJ whole genome shotgun (WGS) entry which is preliminary data.</text>
</comment>
<gene>
    <name evidence="3" type="ORF">CWE22_06700</name>
</gene>
<name>A0A7Z6ZV46_9GAMM</name>
<organism evidence="3 4">
    <name type="scientific">Pseudidiomarina aestuarii</name>
    <dbReference type="NCBI Taxonomy" id="624146"/>
    <lineage>
        <taxon>Bacteria</taxon>
        <taxon>Pseudomonadati</taxon>
        <taxon>Pseudomonadota</taxon>
        <taxon>Gammaproteobacteria</taxon>
        <taxon>Alteromonadales</taxon>
        <taxon>Idiomarinaceae</taxon>
        <taxon>Pseudidiomarina</taxon>
    </lineage>
</organism>
<evidence type="ECO:0000256" key="2">
    <source>
        <dbReference type="SAM" id="Phobius"/>
    </source>
</evidence>
<dbReference type="AlphaFoldDB" id="A0A7Z6ZV46"/>
<proteinExistence type="predicted"/>
<reference evidence="4" key="1">
    <citation type="journal article" date="2018" name="Front. Microbiol.">
        <title>Genome-Based Analysis Reveals the Taxonomy and Diversity of the Family Idiomarinaceae.</title>
        <authorList>
            <person name="Liu Y."/>
            <person name="Lai Q."/>
            <person name="Shao Z."/>
        </authorList>
    </citation>
    <scope>NUCLEOTIDE SEQUENCE [LARGE SCALE GENOMIC DNA]</scope>
    <source>
        <strain evidence="4">KYW314</strain>
    </source>
</reference>
<evidence type="ECO:0000313" key="4">
    <source>
        <dbReference type="Proteomes" id="UP000287766"/>
    </source>
</evidence>
<evidence type="ECO:0000256" key="1">
    <source>
        <dbReference type="SAM" id="Coils"/>
    </source>
</evidence>
<dbReference type="EMBL" id="PIPR01000001">
    <property type="protein sequence ID" value="RUO41837.1"/>
    <property type="molecule type" value="Genomic_DNA"/>
</dbReference>
<keyword evidence="1" id="KW-0175">Coiled coil</keyword>
<dbReference type="Proteomes" id="UP000287766">
    <property type="component" value="Unassembled WGS sequence"/>
</dbReference>
<keyword evidence="2" id="KW-1133">Transmembrane helix</keyword>
<keyword evidence="2" id="KW-0472">Membrane</keyword>
<feature type="coiled-coil region" evidence="1">
    <location>
        <begin position="80"/>
        <end position="107"/>
    </location>
</feature>
<feature type="transmembrane region" description="Helical" evidence="2">
    <location>
        <begin position="21"/>
        <end position="44"/>
    </location>
</feature>
<accession>A0A7Z6ZV46</accession>
<keyword evidence="2" id="KW-0812">Transmembrane</keyword>
<protein>
    <recommendedName>
        <fullName evidence="5">MSHA biogenesis protein MshJ</fullName>
    </recommendedName>
</protein>
<evidence type="ECO:0000313" key="3">
    <source>
        <dbReference type="EMBL" id="RUO41837.1"/>
    </source>
</evidence>
<dbReference type="RefSeq" id="WP_169930566.1">
    <property type="nucleotide sequence ID" value="NZ_PIPR01000001.1"/>
</dbReference>